<evidence type="ECO:0000256" key="2">
    <source>
        <dbReference type="ARBA" id="ARBA00022700"/>
    </source>
</evidence>
<keyword evidence="4 5" id="KW-0727">SH2 domain</keyword>
<dbReference type="EMBL" id="DS470736">
    <property type="protein sequence ID" value="EDO29286.1"/>
    <property type="molecule type" value="Genomic_DNA"/>
</dbReference>
<dbReference type="PRINTS" id="PR00401">
    <property type="entry name" value="SH2DOMAIN"/>
</dbReference>
<proteinExistence type="predicted"/>
<dbReference type="SMART" id="SM00253">
    <property type="entry name" value="SOCS"/>
    <property type="match status" value="1"/>
</dbReference>
<dbReference type="InterPro" id="IPR036036">
    <property type="entry name" value="SOCS_box-like_dom_sf"/>
</dbReference>
<dbReference type="SMART" id="SM00252">
    <property type="entry name" value="SH2"/>
    <property type="match status" value="1"/>
</dbReference>
<evidence type="ECO:0000256" key="1">
    <source>
        <dbReference type="ARBA" id="ARBA00022604"/>
    </source>
</evidence>
<dbReference type="PhylomeDB" id="A7T428"/>
<dbReference type="PANTHER" id="PTHR10155">
    <property type="entry name" value="PHOSPHATIDYLINOSITOL 3-KINASE REGULATORY SUBUNIT"/>
    <property type="match status" value="1"/>
</dbReference>
<dbReference type="Proteomes" id="UP000001593">
    <property type="component" value="Unassembled WGS sequence"/>
</dbReference>
<dbReference type="Gene3D" id="3.30.505.10">
    <property type="entry name" value="SH2 domain"/>
    <property type="match status" value="1"/>
</dbReference>
<organism evidence="8 9">
    <name type="scientific">Nematostella vectensis</name>
    <name type="common">Starlet sea anemone</name>
    <dbReference type="NCBI Taxonomy" id="45351"/>
    <lineage>
        <taxon>Eukaryota</taxon>
        <taxon>Metazoa</taxon>
        <taxon>Cnidaria</taxon>
        <taxon>Anthozoa</taxon>
        <taxon>Hexacorallia</taxon>
        <taxon>Actiniaria</taxon>
        <taxon>Edwardsiidae</taxon>
        <taxon>Nematostella</taxon>
    </lineage>
</organism>
<keyword evidence="3" id="KW-0833">Ubl conjugation pathway</keyword>
<dbReference type="Pfam" id="PF00017">
    <property type="entry name" value="SH2"/>
    <property type="match status" value="1"/>
</dbReference>
<evidence type="ECO:0000259" key="6">
    <source>
        <dbReference type="PROSITE" id="PS50001"/>
    </source>
</evidence>
<keyword evidence="2" id="KW-0734">Signal transduction inhibitor</keyword>
<dbReference type="InParanoid" id="A7T428"/>
<dbReference type="AlphaFoldDB" id="A7T428"/>
<dbReference type="InterPro" id="IPR001496">
    <property type="entry name" value="SOCS_box"/>
</dbReference>
<dbReference type="InterPro" id="IPR000980">
    <property type="entry name" value="SH2"/>
</dbReference>
<dbReference type="Pfam" id="PF07525">
    <property type="entry name" value="SOCS_box"/>
    <property type="match status" value="1"/>
</dbReference>
<protein>
    <submittedName>
        <fullName evidence="8">Uncharacterized protein</fullName>
    </submittedName>
</protein>
<feature type="domain" description="SH2" evidence="6">
    <location>
        <begin position="16"/>
        <end position="111"/>
    </location>
</feature>
<feature type="non-terminal residue" evidence="8">
    <location>
        <position position="1"/>
    </location>
</feature>
<feature type="non-terminal residue" evidence="8">
    <location>
        <position position="149"/>
    </location>
</feature>
<dbReference type="PROSITE" id="PS50001">
    <property type="entry name" value="SH2"/>
    <property type="match status" value="1"/>
</dbReference>
<evidence type="ECO:0000256" key="3">
    <source>
        <dbReference type="ARBA" id="ARBA00022786"/>
    </source>
</evidence>
<evidence type="ECO:0000256" key="5">
    <source>
        <dbReference type="PROSITE-ProRule" id="PRU00191"/>
    </source>
</evidence>
<dbReference type="SUPFAM" id="SSF158235">
    <property type="entry name" value="SOCS box-like"/>
    <property type="match status" value="1"/>
</dbReference>
<accession>A7T428</accession>
<reference evidence="8 9" key="1">
    <citation type="journal article" date="2007" name="Science">
        <title>Sea anemone genome reveals ancestral eumetazoan gene repertoire and genomic organization.</title>
        <authorList>
            <person name="Putnam N.H."/>
            <person name="Srivastava M."/>
            <person name="Hellsten U."/>
            <person name="Dirks B."/>
            <person name="Chapman J."/>
            <person name="Salamov A."/>
            <person name="Terry A."/>
            <person name="Shapiro H."/>
            <person name="Lindquist E."/>
            <person name="Kapitonov V.V."/>
            <person name="Jurka J."/>
            <person name="Genikhovich G."/>
            <person name="Grigoriev I.V."/>
            <person name="Lucas S.M."/>
            <person name="Steele R.E."/>
            <person name="Finnerty J.R."/>
            <person name="Technau U."/>
            <person name="Martindale M.Q."/>
            <person name="Rokhsar D.S."/>
        </authorList>
    </citation>
    <scope>NUCLEOTIDE SEQUENCE [LARGE SCALE GENOMIC DNA]</scope>
    <source>
        <strain evidence="9">CH2 X CH6</strain>
    </source>
</reference>
<dbReference type="PROSITE" id="PS50225">
    <property type="entry name" value="SOCS"/>
    <property type="match status" value="1"/>
</dbReference>
<evidence type="ECO:0000256" key="4">
    <source>
        <dbReference type="ARBA" id="ARBA00022999"/>
    </source>
</evidence>
<gene>
    <name evidence="8" type="ORF">NEMVEDRAFT_v1g6933</name>
</gene>
<dbReference type="GO" id="GO:0009968">
    <property type="term" value="P:negative regulation of signal transduction"/>
    <property type="evidence" value="ECO:0007669"/>
    <property type="project" value="UniProtKB-KW"/>
</dbReference>
<evidence type="ECO:0000313" key="9">
    <source>
        <dbReference type="Proteomes" id="UP000001593"/>
    </source>
</evidence>
<keyword evidence="9" id="KW-1185">Reference proteome</keyword>
<dbReference type="STRING" id="45351.A7T428"/>
<evidence type="ECO:0000313" key="8">
    <source>
        <dbReference type="EMBL" id="EDO29286.1"/>
    </source>
</evidence>
<feature type="domain" description="SOCS box" evidence="7">
    <location>
        <begin position="106"/>
        <end position="149"/>
    </location>
</feature>
<name>A7T428_NEMVE</name>
<dbReference type="GO" id="GO:0019221">
    <property type="term" value="P:cytokine-mediated signaling pathway"/>
    <property type="evidence" value="ECO:0000318"/>
    <property type="project" value="GO_Central"/>
</dbReference>
<dbReference type="KEGG" id="nve:5499825"/>
<dbReference type="InterPro" id="IPR036860">
    <property type="entry name" value="SH2_dom_sf"/>
</dbReference>
<dbReference type="SUPFAM" id="SSF55550">
    <property type="entry name" value="SH2 domain"/>
    <property type="match status" value="1"/>
</dbReference>
<keyword evidence="1" id="KW-0341">Growth regulation</keyword>
<sequence length="149" mass="18053">EYYFIRDLLEITNCPWYWGKINRFEAERVLDGLPDGTFLLRDSAQYQYLFSVSFRRYFRTYHARIEQWKHRYSFDKPSDYSFCSKTLHELLQHYSQAEQCMYYEPLLLNALPRKNTLPLQHLCRATICKNVSFQDVDELPIPKSLQTFL</sequence>
<evidence type="ECO:0000259" key="7">
    <source>
        <dbReference type="PROSITE" id="PS50225"/>
    </source>
</evidence>
<dbReference type="GO" id="GO:0035556">
    <property type="term" value="P:intracellular signal transduction"/>
    <property type="evidence" value="ECO:0007669"/>
    <property type="project" value="InterPro"/>
</dbReference>
<dbReference type="eggNOG" id="KOG4566">
    <property type="taxonomic scope" value="Eukaryota"/>
</dbReference>
<dbReference type="PANTHER" id="PTHR10155:SF0">
    <property type="entry name" value="SUPPRESSOR OF CYTOKINE SIGNALING AT 36E, ISOFORM D"/>
    <property type="match status" value="1"/>
</dbReference>
<dbReference type="HOGENOM" id="CLU_079452_1_0_1"/>